<gene>
    <name evidence="2" type="ORF">UM93_14415</name>
</gene>
<feature type="domain" description="HTH cro/C1-type" evidence="1">
    <location>
        <begin position="45"/>
        <end position="81"/>
    </location>
</feature>
<dbReference type="InterPro" id="IPR001387">
    <property type="entry name" value="Cro/C1-type_HTH"/>
</dbReference>
<dbReference type="AlphaFoldDB" id="A0A0D4C1U9"/>
<name>A0A0D4C1U9_9MICC</name>
<evidence type="ECO:0000313" key="2">
    <source>
        <dbReference type="EMBL" id="AJT42390.1"/>
    </source>
</evidence>
<evidence type="ECO:0000313" key="3">
    <source>
        <dbReference type="Proteomes" id="UP000061839"/>
    </source>
</evidence>
<accession>A0A0D4C1U9</accession>
<dbReference type="GO" id="GO:0003677">
    <property type="term" value="F:DNA binding"/>
    <property type="evidence" value="ECO:0007669"/>
    <property type="project" value="InterPro"/>
</dbReference>
<proteinExistence type="predicted"/>
<dbReference type="SMART" id="SM00530">
    <property type="entry name" value="HTH_XRE"/>
    <property type="match status" value="1"/>
</dbReference>
<dbReference type="HOGENOM" id="CLU_2128306_0_0_11"/>
<dbReference type="KEGG" id="ari:UM93_14415"/>
<organism evidence="2 3">
    <name type="scientific">Psychromicrobium lacuslunae</name>
    <dbReference type="NCBI Taxonomy" id="1618207"/>
    <lineage>
        <taxon>Bacteria</taxon>
        <taxon>Bacillati</taxon>
        <taxon>Actinomycetota</taxon>
        <taxon>Actinomycetes</taxon>
        <taxon>Micrococcales</taxon>
        <taxon>Micrococcaceae</taxon>
        <taxon>Psychromicrobium</taxon>
    </lineage>
</organism>
<dbReference type="STRING" id="1618207.UM93_14415"/>
<dbReference type="Pfam" id="PF13560">
    <property type="entry name" value="HTH_31"/>
    <property type="match status" value="1"/>
</dbReference>
<dbReference type="Gene3D" id="1.10.260.40">
    <property type="entry name" value="lambda repressor-like DNA-binding domains"/>
    <property type="match status" value="1"/>
</dbReference>
<reference evidence="2 3" key="1">
    <citation type="journal article" date="2015" name="Genome Announc.">
        <title>Complete Genome Sequencing of Protease-Producing Novel Arthrobacter sp. Strain IHBB 11108 Using PacBio Single-Molecule Real-Time Sequencing Technology.</title>
        <authorList>
            <person name="Kiran S."/>
            <person name="Swarnkar M.K."/>
            <person name="Pal M."/>
            <person name="Thakur R."/>
            <person name="Tewari R."/>
            <person name="Singh A.K."/>
            <person name="Gulati A."/>
        </authorList>
    </citation>
    <scope>NUCLEOTIDE SEQUENCE [LARGE SCALE GENOMIC DNA]</scope>
    <source>
        <strain evidence="2 3">IHBB 11108</strain>
    </source>
</reference>
<keyword evidence="3" id="KW-1185">Reference proteome</keyword>
<dbReference type="EMBL" id="CP011005">
    <property type="protein sequence ID" value="AJT42390.1"/>
    <property type="molecule type" value="Genomic_DNA"/>
</dbReference>
<evidence type="ECO:0000259" key="1">
    <source>
        <dbReference type="PROSITE" id="PS50943"/>
    </source>
</evidence>
<dbReference type="Proteomes" id="UP000061839">
    <property type="component" value="Chromosome"/>
</dbReference>
<dbReference type="CDD" id="cd00093">
    <property type="entry name" value="HTH_XRE"/>
    <property type="match status" value="1"/>
</dbReference>
<dbReference type="SUPFAM" id="SSF47413">
    <property type="entry name" value="lambda repressor-like DNA-binding domains"/>
    <property type="match status" value="1"/>
</dbReference>
<sequence>MHISLQLFVKCLLERDKKIPSYLTKLSKKRIIFSMRSTQESGWVLRELRQQAGLTLEEVAKLANTSASYLSRVENCKVQASEAYLSNASLKIVSQWKKDLDAASSSVAARAIS</sequence>
<dbReference type="PATRIC" id="fig|1618207.4.peg.2929"/>
<dbReference type="PROSITE" id="PS50943">
    <property type="entry name" value="HTH_CROC1"/>
    <property type="match status" value="1"/>
</dbReference>
<dbReference type="InterPro" id="IPR010982">
    <property type="entry name" value="Lambda_DNA-bd_dom_sf"/>
</dbReference>
<protein>
    <recommendedName>
        <fullName evidence="1">HTH cro/C1-type domain-containing protein</fullName>
    </recommendedName>
</protein>